<evidence type="ECO:0000313" key="2">
    <source>
        <dbReference type="Proteomes" id="UP000023152"/>
    </source>
</evidence>
<proteinExistence type="predicted"/>
<dbReference type="Proteomes" id="UP000023152">
    <property type="component" value="Unassembled WGS sequence"/>
</dbReference>
<protein>
    <submittedName>
        <fullName evidence="1">Uncharacterized protein</fullName>
    </submittedName>
</protein>
<keyword evidence="2" id="KW-1185">Reference proteome</keyword>
<accession>X6L9I2</accession>
<evidence type="ECO:0000313" key="1">
    <source>
        <dbReference type="EMBL" id="ETN98707.1"/>
    </source>
</evidence>
<sequence>MCKQIFEMPLDTDKYRVVVEDKKEKGKETKEKQTSENQMSEMAQKALVQNILRKGRNSCAPPKLGQKQLSSWTNAEIVCYFATVCGIRSGVVMKKVLQSNITGADLCRTFTIPALGKRLQIQDYDILTKLFEGASQLRYN</sequence>
<reference evidence="1 2" key="1">
    <citation type="journal article" date="2013" name="Curr. Biol.">
        <title>The Genome of the Foraminiferan Reticulomyxa filosa.</title>
        <authorList>
            <person name="Glockner G."/>
            <person name="Hulsmann N."/>
            <person name="Schleicher M."/>
            <person name="Noegel A.A."/>
            <person name="Eichinger L."/>
            <person name="Gallinger C."/>
            <person name="Pawlowski J."/>
            <person name="Sierra R."/>
            <person name="Euteneuer U."/>
            <person name="Pillet L."/>
            <person name="Moustafa A."/>
            <person name="Platzer M."/>
            <person name="Groth M."/>
            <person name="Szafranski K."/>
            <person name="Schliwa M."/>
        </authorList>
    </citation>
    <scope>NUCLEOTIDE SEQUENCE [LARGE SCALE GENOMIC DNA]</scope>
</reference>
<comment type="caution">
    <text evidence="1">The sequence shown here is derived from an EMBL/GenBank/DDBJ whole genome shotgun (WGS) entry which is preliminary data.</text>
</comment>
<feature type="non-terminal residue" evidence="1">
    <location>
        <position position="140"/>
    </location>
</feature>
<dbReference type="AlphaFoldDB" id="X6L9I2"/>
<dbReference type="EMBL" id="ASPP01045980">
    <property type="protein sequence ID" value="ETN98707.1"/>
    <property type="molecule type" value="Genomic_DNA"/>
</dbReference>
<name>X6L9I2_RETFI</name>
<gene>
    <name evidence="1" type="ORF">RFI_38785</name>
</gene>
<organism evidence="1 2">
    <name type="scientific">Reticulomyxa filosa</name>
    <dbReference type="NCBI Taxonomy" id="46433"/>
    <lineage>
        <taxon>Eukaryota</taxon>
        <taxon>Sar</taxon>
        <taxon>Rhizaria</taxon>
        <taxon>Retaria</taxon>
        <taxon>Foraminifera</taxon>
        <taxon>Monothalamids</taxon>
        <taxon>Reticulomyxidae</taxon>
        <taxon>Reticulomyxa</taxon>
    </lineage>
</organism>